<dbReference type="PANTHER" id="PTHR10696:SF21">
    <property type="entry name" value="TAUD_TFDA-LIKE DOMAIN-CONTAINING PROTEIN"/>
    <property type="match status" value="1"/>
</dbReference>
<dbReference type="InterPro" id="IPR042098">
    <property type="entry name" value="TauD-like_sf"/>
</dbReference>
<evidence type="ECO:0000256" key="1">
    <source>
        <dbReference type="ARBA" id="ARBA00001954"/>
    </source>
</evidence>
<evidence type="ECO:0000259" key="3">
    <source>
        <dbReference type="Pfam" id="PF02668"/>
    </source>
</evidence>
<proteinExistence type="predicted"/>
<dbReference type="PATRIC" id="fig|52.7.peg.5960"/>
<comment type="cofactor">
    <cofactor evidence="1">
        <name>Fe(2+)</name>
        <dbReference type="ChEBI" id="CHEBI:29033"/>
    </cofactor>
</comment>
<dbReference type="InterPro" id="IPR050411">
    <property type="entry name" value="AlphaKG_dependent_hydroxylases"/>
</dbReference>
<dbReference type="Proteomes" id="UP000067626">
    <property type="component" value="Chromosome"/>
</dbReference>
<protein>
    <recommendedName>
        <fullName evidence="3">TauD/TfdA-like domain-containing protein</fullName>
    </recommendedName>
</protein>
<keyword evidence="2" id="KW-0560">Oxidoreductase</keyword>
<evidence type="ECO:0000313" key="4">
    <source>
        <dbReference type="EMBL" id="AKT41220.1"/>
    </source>
</evidence>
<dbReference type="SUPFAM" id="SSF51197">
    <property type="entry name" value="Clavaminate synthase-like"/>
    <property type="match status" value="1"/>
</dbReference>
<evidence type="ECO:0000313" key="5">
    <source>
        <dbReference type="Proteomes" id="UP000067626"/>
    </source>
</evidence>
<gene>
    <name evidence="4" type="ORF">CMC5_053810</name>
</gene>
<name>A0A0K1EK27_CHOCO</name>
<dbReference type="STRING" id="52.CMC5_053810"/>
<dbReference type="Pfam" id="PF02668">
    <property type="entry name" value="TauD"/>
    <property type="match status" value="1"/>
</dbReference>
<dbReference type="RefSeq" id="WP_050433030.1">
    <property type="nucleotide sequence ID" value="NZ_CP012159.1"/>
</dbReference>
<organism evidence="4 5">
    <name type="scientific">Chondromyces crocatus</name>
    <dbReference type="NCBI Taxonomy" id="52"/>
    <lineage>
        <taxon>Bacteria</taxon>
        <taxon>Pseudomonadati</taxon>
        <taxon>Myxococcota</taxon>
        <taxon>Polyangia</taxon>
        <taxon>Polyangiales</taxon>
        <taxon>Polyangiaceae</taxon>
        <taxon>Chondromyces</taxon>
    </lineage>
</organism>
<sequence length="342" mass="37503">MSRGPGSFEATGVVGSFREASGGLPLVLTPKALAVPLVSWIEVHRALLDEALVQHGALLFRGFFGGEAAGAEVFERAAEALCGTLLTSNPEHVTVSGRVQTPVAYSAKQKLLWHNENSFNRVWPRKLVFGCEIPADSGGETPLVDSRRMFRELDPGLRDVWLRKGVMYIRNFGEALGLPWQQVFGTADRAEVEHICAAEQVEYEWRAGGQLRTRAVRPAAIPHPTTGEWSWFNQMQHWHVAALAEGTRASLGSLMAEEDFPRGCTFGDGSPIPEEHVQQVLDLYGVLEVVFPWRKGDILLLDNVLVAHARNPFAGARRLLVGLGEPTSYASEAVEDMDVGVL</sequence>
<dbReference type="OrthoDB" id="9769888at2"/>
<dbReference type="EMBL" id="CP012159">
    <property type="protein sequence ID" value="AKT41220.1"/>
    <property type="molecule type" value="Genomic_DNA"/>
</dbReference>
<dbReference type="AlphaFoldDB" id="A0A0K1EK27"/>
<accession>A0A0K1EK27</accession>
<dbReference type="InterPro" id="IPR003819">
    <property type="entry name" value="TauD/TfdA-like"/>
</dbReference>
<dbReference type="GO" id="GO:0016706">
    <property type="term" value="F:2-oxoglutarate-dependent dioxygenase activity"/>
    <property type="evidence" value="ECO:0007669"/>
    <property type="project" value="UniProtKB-ARBA"/>
</dbReference>
<keyword evidence="5" id="KW-1185">Reference proteome</keyword>
<feature type="domain" description="TauD/TfdA-like" evidence="3">
    <location>
        <begin position="35"/>
        <end position="322"/>
    </location>
</feature>
<evidence type="ECO:0000256" key="2">
    <source>
        <dbReference type="ARBA" id="ARBA00023002"/>
    </source>
</evidence>
<dbReference type="KEGG" id="ccro:CMC5_053810"/>
<dbReference type="PANTHER" id="PTHR10696">
    <property type="entry name" value="GAMMA-BUTYROBETAINE HYDROXYLASE-RELATED"/>
    <property type="match status" value="1"/>
</dbReference>
<dbReference type="Gene3D" id="3.60.130.10">
    <property type="entry name" value="Clavaminate synthase-like"/>
    <property type="match status" value="1"/>
</dbReference>
<reference evidence="4 5" key="1">
    <citation type="submission" date="2015-07" db="EMBL/GenBank/DDBJ databases">
        <title>Genome analysis of myxobacterium Chondromyces crocatus Cm c5 reveals a high potential for natural compound synthesis and the genetic basis for the loss of fruiting body formation.</title>
        <authorList>
            <person name="Zaburannyi N."/>
            <person name="Bunk B."/>
            <person name="Maier J."/>
            <person name="Overmann J."/>
            <person name="Mueller R."/>
        </authorList>
    </citation>
    <scope>NUCLEOTIDE SEQUENCE [LARGE SCALE GENOMIC DNA]</scope>
    <source>
        <strain evidence="4 5">Cm c5</strain>
    </source>
</reference>